<dbReference type="Proteomes" id="UP000307756">
    <property type="component" value="Unassembled WGS sequence"/>
</dbReference>
<dbReference type="InterPro" id="IPR023203">
    <property type="entry name" value="TTHA0068_sf"/>
</dbReference>
<keyword evidence="2" id="KW-1185">Reference proteome</keyword>
<dbReference type="RefSeq" id="WP_136830678.1">
    <property type="nucleotide sequence ID" value="NZ_SWBM01000001.1"/>
</dbReference>
<protein>
    <submittedName>
        <fullName evidence="1">DUF309 domain-containing protein</fullName>
    </submittedName>
</protein>
<dbReference type="Pfam" id="PF03745">
    <property type="entry name" value="DUF309"/>
    <property type="match status" value="1"/>
</dbReference>
<name>A0A4U1DE03_9BACI</name>
<dbReference type="AlphaFoldDB" id="A0A4U1DE03"/>
<comment type="caution">
    <text evidence="1">The sequence shown here is derived from an EMBL/GenBank/DDBJ whole genome shotgun (WGS) entry which is preliminary data.</text>
</comment>
<dbReference type="InterPro" id="IPR005500">
    <property type="entry name" value="DUF309"/>
</dbReference>
<evidence type="ECO:0000313" key="2">
    <source>
        <dbReference type="Proteomes" id="UP000307756"/>
    </source>
</evidence>
<gene>
    <name evidence="1" type="ORF">FA727_09650</name>
</gene>
<reference evidence="1 2" key="1">
    <citation type="journal article" date="2011" name="J. Microbiol.">
        <title>Bacillus kyonggiensis sp. nov., isolated from soil of a lettuce field.</title>
        <authorList>
            <person name="Dong K."/>
            <person name="Lee S."/>
        </authorList>
    </citation>
    <scope>NUCLEOTIDE SEQUENCE [LARGE SCALE GENOMIC DNA]</scope>
    <source>
        <strain evidence="1 2">NB22</strain>
    </source>
</reference>
<dbReference type="Gene3D" id="1.10.3450.10">
    <property type="entry name" value="TTHA0068-like"/>
    <property type="match status" value="1"/>
</dbReference>
<dbReference type="SUPFAM" id="SSF140663">
    <property type="entry name" value="TTHA0068-like"/>
    <property type="match status" value="1"/>
</dbReference>
<sequence>MYPEEYIEYLIHFHGDRDYFECHEILEEYWKQVDKNNKNSILVGFILLAVSCYHHRRENFSGAHRTLSKALNIFQEQRTQLVQFGFEANEFIIFLQDRLSVIQSQRAYTSMNLPIQDQKLIELCKKASDKKKFNWCEVSDLSNKELVHRHALRDRSDVIAERNQAIQLKRKKGSE</sequence>
<accession>A0A4U1DE03</accession>
<proteinExistence type="predicted"/>
<evidence type="ECO:0000313" key="1">
    <source>
        <dbReference type="EMBL" id="TKC19777.1"/>
    </source>
</evidence>
<organism evidence="1 2">
    <name type="scientific">Robertmurraya kyonggiensis</name>
    <dbReference type="NCBI Taxonomy" id="1037680"/>
    <lineage>
        <taxon>Bacteria</taxon>
        <taxon>Bacillati</taxon>
        <taxon>Bacillota</taxon>
        <taxon>Bacilli</taxon>
        <taxon>Bacillales</taxon>
        <taxon>Bacillaceae</taxon>
        <taxon>Robertmurraya</taxon>
    </lineage>
</organism>
<dbReference type="PANTHER" id="PTHR34796:SF1">
    <property type="entry name" value="EXPRESSED PROTEIN"/>
    <property type="match status" value="1"/>
</dbReference>
<dbReference type="OrthoDB" id="165483at2"/>
<dbReference type="EMBL" id="SWBM01000001">
    <property type="protein sequence ID" value="TKC19777.1"/>
    <property type="molecule type" value="Genomic_DNA"/>
</dbReference>
<dbReference type="PANTHER" id="PTHR34796">
    <property type="entry name" value="EXPRESSED PROTEIN"/>
    <property type="match status" value="1"/>
</dbReference>